<evidence type="ECO:0000313" key="2">
    <source>
        <dbReference type="EMBL" id="GAA5805075.1"/>
    </source>
</evidence>
<dbReference type="Proteomes" id="UP001476247">
    <property type="component" value="Unassembled WGS sequence"/>
</dbReference>
<proteinExistence type="predicted"/>
<name>A0ABP9YE36_9FUNG</name>
<comment type="caution">
    <text evidence="2">The sequence shown here is derived from an EMBL/GenBank/DDBJ whole genome shotgun (WGS) entry which is preliminary data.</text>
</comment>
<keyword evidence="3" id="KW-1185">Reference proteome</keyword>
<evidence type="ECO:0000313" key="3">
    <source>
        <dbReference type="Proteomes" id="UP001476247"/>
    </source>
</evidence>
<protein>
    <recommendedName>
        <fullName evidence="1">F-box domain-containing protein</fullName>
    </recommendedName>
</protein>
<dbReference type="InterPro" id="IPR032675">
    <property type="entry name" value="LRR_dom_sf"/>
</dbReference>
<gene>
    <name evidence="2" type="ORF">HPULCUR_010588</name>
</gene>
<dbReference type="Gene3D" id="1.20.1280.50">
    <property type="match status" value="1"/>
</dbReference>
<feature type="domain" description="F-box" evidence="1">
    <location>
        <begin position="1"/>
        <end position="42"/>
    </location>
</feature>
<dbReference type="SUPFAM" id="SSF52047">
    <property type="entry name" value="RNI-like"/>
    <property type="match status" value="1"/>
</dbReference>
<organism evidence="2 3">
    <name type="scientific">Helicostylum pulchrum</name>
    <dbReference type="NCBI Taxonomy" id="562976"/>
    <lineage>
        <taxon>Eukaryota</taxon>
        <taxon>Fungi</taxon>
        <taxon>Fungi incertae sedis</taxon>
        <taxon>Mucoromycota</taxon>
        <taxon>Mucoromycotina</taxon>
        <taxon>Mucoromycetes</taxon>
        <taxon>Mucorales</taxon>
        <taxon>Mucorineae</taxon>
        <taxon>Mucoraceae</taxon>
        <taxon>Helicostylum</taxon>
    </lineage>
</organism>
<accession>A0ABP9YE36</accession>
<dbReference type="PROSITE" id="PS50181">
    <property type="entry name" value="FBOX"/>
    <property type="match status" value="1"/>
</dbReference>
<dbReference type="InterPro" id="IPR036047">
    <property type="entry name" value="F-box-like_dom_sf"/>
</dbReference>
<dbReference type="SUPFAM" id="SSF81383">
    <property type="entry name" value="F-box domain"/>
    <property type="match status" value="1"/>
</dbReference>
<dbReference type="Gene3D" id="3.80.10.10">
    <property type="entry name" value="Ribonuclease Inhibitor"/>
    <property type="match status" value="1"/>
</dbReference>
<dbReference type="InterPro" id="IPR001810">
    <property type="entry name" value="F-box_dom"/>
</dbReference>
<evidence type="ECO:0000259" key="1">
    <source>
        <dbReference type="PROSITE" id="PS50181"/>
    </source>
</evidence>
<dbReference type="Pfam" id="PF12937">
    <property type="entry name" value="F-box-like"/>
    <property type="match status" value="1"/>
</dbReference>
<sequence length="639" mass="75403">MNLPYEIYLQIFNLLNKDTLISCTIVCKYWSLPAFQVYYKELTINENSLNILKRLLDKEQCFKYCHWTEELYIHQEEVSYYLDESGEIEAIVTFTKQEFLKFFEYLPNLKKIELCTYSCQTEYMRYLRDIDTSQYLTRLGNIIFEIDSFNDVLYDLYYSVYYNFRASLTRISLYNMDKSVLAFHYGGILSFLSQFKKLTRLAYYNNSKDYITIYEIQVACPSLNSIEIHDYYTTPSFQADSNTFYQDSNLKELSIYFANIPIDYIEYIIKYLPKSVESLNITIKNIDLYDWVYQVGIDNILKLAGLMSKLPHASLLCTPHNRYETQHENFDESNMTTFYKILNAFKGDKKTRCAANFSDLFPSHHAMTFSDGDLRINYGLHHGDLYENRGEDLVFQLAVPDRTVSVIGPEVINVPVFVICIVDIELAFKSLKYLLVNFQHLQHVEFESIRPHHEFTLSSSLDYGEKDYNLSTTSRENLKVVRLKYFIPSQEFIDLLNFYLPDIQNFGCGGRRDRQFNDKGVPRDYIVDLTHLQSLQIFYFDIQLVLNDSKLNSCFIKLEYMDGEENYYQFTDEAYKKFKPISFEKLQTYPISTIIFKCQRIKKFVLYNSDEGDVLDILQGFPQIKRTLSSDDVKYIGTL</sequence>
<dbReference type="EMBL" id="BAABUJ010000041">
    <property type="protein sequence ID" value="GAA5805075.1"/>
    <property type="molecule type" value="Genomic_DNA"/>
</dbReference>
<reference evidence="2 3" key="1">
    <citation type="submission" date="2024-04" db="EMBL/GenBank/DDBJ databases">
        <title>genome sequences of Mucor flavus KT1a and Helicostylum pulchrum KT1b strains isolation_sourced from the surface of a dry-aged beef.</title>
        <authorList>
            <person name="Toyotome T."/>
            <person name="Hosono M."/>
            <person name="Torimaru M."/>
            <person name="Fukuda K."/>
            <person name="Mikami N."/>
        </authorList>
    </citation>
    <scope>NUCLEOTIDE SEQUENCE [LARGE SCALE GENOMIC DNA]</scope>
    <source>
        <strain evidence="2 3">KT1b</strain>
    </source>
</reference>